<name>T0JR07_9BACT</name>
<dbReference type="RefSeq" id="WP_021287722.1">
    <property type="nucleotide sequence ID" value="NZ_AUPZ01000009.1"/>
</dbReference>
<evidence type="ECO:0000256" key="1">
    <source>
        <dbReference type="SAM" id="SignalP"/>
    </source>
</evidence>
<protein>
    <recommendedName>
        <fullName evidence="4">Lipoprotein</fullName>
    </recommendedName>
</protein>
<organism evidence="2 3">
    <name type="scientific">Sulfurimonas hongkongensis</name>
    <dbReference type="NCBI Taxonomy" id="1172190"/>
    <lineage>
        <taxon>Bacteria</taxon>
        <taxon>Pseudomonadati</taxon>
        <taxon>Campylobacterota</taxon>
        <taxon>Epsilonproteobacteria</taxon>
        <taxon>Campylobacterales</taxon>
        <taxon>Sulfurimonadaceae</taxon>
        <taxon>Sulfurimonas</taxon>
    </lineage>
</organism>
<dbReference type="eggNOG" id="ENOG5032N9S">
    <property type="taxonomic scope" value="Bacteria"/>
</dbReference>
<dbReference type="Proteomes" id="UP000015520">
    <property type="component" value="Unassembled WGS sequence"/>
</dbReference>
<dbReference type="PATRIC" id="fig|1172190.3.peg.1417"/>
<evidence type="ECO:0000313" key="2">
    <source>
        <dbReference type="EMBL" id="EQB39272.1"/>
    </source>
</evidence>
<dbReference type="STRING" id="1172190.M947_07325"/>
<feature type="chain" id="PRO_5004565401" description="Lipoprotein" evidence="1">
    <location>
        <begin position="21"/>
        <end position="214"/>
    </location>
</feature>
<keyword evidence="3" id="KW-1185">Reference proteome</keyword>
<sequence length="214" mass="24421">MIKILLLFLTLLLFNACSFKSPPNDWQYKSVSAFESYTKNFLGANDAMAKDDLMRAINHAKQGADLKALSRIYLAKCALNIIVGVKDECKEFQDISILQKDASSDAYFAFIQQKNDYDINELDASYQNFAARLKAQEYKEANKAIMKISKPTSKLLAAALIRDKLTSKTRDEIIKTASFNGYKKSSLFWLNEKVNHTKDINEKERLIKKIEALR</sequence>
<evidence type="ECO:0008006" key="4">
    <source>
        <dbReference type="Google" id="ProtNLM"/>
    </source>
</evidence>
<dbReference type="AlphaFoldDB" id="T0JR07"/>
<reference evidence="2 3" key="1">
    <citation type="submission" date="2013-07" db="EMBL/GenBank/DDBJ databases">
        <title>Sulfurimonas hongkongensis AST-10 Genome Sequencing.</title>
        <authorList>
            <person name="Cai L."/>
            <person name="Zhang T."/>
        </authorList>
    </citation>
    <scope>NUCLEOTIDE SEQUENCE [LARGE SCALE GENOMIC DNA]</scope>
    <source>
        <strain evidence="2 3">AST-10</strain>
    </source>
</reference>
<feature type="signal peptide" evidence="1">
    <location>
        <begin position="1"/>
        <end position="20"/>
    </location>
</feature>
<proteinExistence type="predicted"/>
<keyword evidence="1" id="KW-0732">Signal</keyword>
<accession>T0JR07</accession>
<evidence type="ECO:0000313" key="3">
    <source>
        <dbReference type="Proteomes" id="UP000015520"/>
    </source>
</evidence>
<dbReference type="OrthoDB" id="5368557at2"/>
<gene>
    <name evidence="2" type="ORF">M947_07325</name>
</gene>
<dbReference type="EMBL" id="AUPZ01000009">
    <property type="protein sequence ID" value="EQB39272.1"/>
    <property type="molecule type" value="Genomic_DNA"/>
</dbReference>
<comment type="caution">
    <text evidence="2">The sequence shown here is derived from an EMBL/GenBank/DDBJ whole genome shotgun (WGS) entry which is preliminary data.</text>
</comment>